<protein>
    <submittedName>
        <fullName evidence="1">Uncharacterized protein</fullName>
    </submittedName>
</protein>
<reference evidence="1 2" key="1">
    <citation type="submission" date="2018-09" db="EMBL/GenBank/DDBJ databases">
        <title>Genome sequencing of strain 6GH32-13.</title>
        <authorList>
            <person name="Weon H.-Y."/>
            <person name="Heo J."/>
            <person name="Kwon S.-W."/>
        </authorList>
    </citation>
    <scope>NUCLEOTIDE SEQUENCE [LARGE SCALE GENOMIC DNA]</scope>
    <source>
        <strain evidence="1 2">5GH32-13</strain>
    </source>
</reference>
<organism evidence="1 2">
    <name type="scientific">Paraflavitalea soli</name>
    <dbReference type="NCBI Taxonomy" id="2315862"/>
    <lineage>
        <taxon>Bacteria</taxon>
        <taxon>Pseudomonadati</taxon>
        <taxon>Bacteroidota</taxon>
        <taxon>Chitinophagia</taxon>
        <taxon>Chitinophagales</taxon>
        <taxon>Chitinophagaceae</taxon>
        <taxon>Paraflavitalea</taxon>
    </lineage>
</organism>
<dbReference type="AlphaFoldDB" id="A0A3B7N274"/>
<proteinExistence type="predicted"/>
<sequence>MSEQDNIFLVQQQLSAEFNIRPVSRYEEWMQELAAAINQLIQTDFNGLVNLLYRLDVSEARLKQVLTQEAGTNAGELIAGLMVERQLEKINTRNLFKAPNDIPDDEKW</sequence>
<dbReference type="OrthoDB" id="711735at2"/>
<gene>
    <name evidence="1" type="ORF">D3H65_21700</name>
</gene>
<accession>A0A3B7N274</accession>
<dbReference type="RefSeq" id="WP_119052328.1">
    <property type="nucleotide sequence ID" value="NZ_CP032157.1"/>
</dbReference>
<evidence type="ECO:0000313" key="1">
    <source>
        <dbReference type="EMBL" id="AXY76451.1"/>
    </source>
</evidence>
<keyword evidence="2" id="KW-1185">Reference proteome</keyword>
<dbReference type="EMBL" id="CP032157">
    <property type="protein sequence ID" value="AXY76451.1"/>
    <property type="molecule type" value="Genomic_DNA"/>
</dbReference>
<dbReference type="Proteomes" id="UP000263900">
    <property type="component" value="Chromosome"/>
</dbReference>
<name>A0A3B7N274_9BACT</name>
<evidence type="ECO:0000313" key="2">
    <source>
        <dbReference type="Proteomes" id="UP000263900"/>
    </source>
</evidence>
<dbReference type="KEGG" id="pseg:D3H65_21700"/>